<keyword evidence="2" id="KW-1185">Reference proteome</keyword>
<dbReference type="OrthoDB" id="10047020at2759"/>
<proteinExistence type="predicted"/>
<sequence length="616" mass="72633">MDTLDFDHYISVSTFGDLSSQMGAVRMMISRFSKHYNEKAYPIFIDRFPRKLYDEFESMIADPKNVERYFEKKKLFFDVFTFIFRNQNLELLSDRKAEKFVLLFVKFIKIQDPTPAFDPRIMISSVVACASQEPYKVFFINENVIIHFYCYADISNSKSIENYFYMCRNIYDLKHINIGLCPIKLTETVDQLMTKFETTNEEDWARMLFKILRMLRRLKFLDEIEFSVTRFYDITQEMFTRYIKKGETPHFILSLSKIWRGILNGSKNSFRIDNIENLIFFARMFSVGISHHLHKIGLKDPDVDWCRDKPSMLYIVYLTLVAFPIIDHDKNPDLRRLLRRLHHSFVGYKNKYRIEENFPRNHFQFLQYYIKSMLTLDIPISILDEIFLNVQLNVLLKKSSYGTIIHSRGLHCCYLASQILINICGREDLCGSYFATGLGEAKTFMRSLIRSLSNEKYAHKIQKGQRLSFYEDLNIKHLSIINEDLIKSLFSKCESHLADIIKTELLEVHINTEYKIFTDIMANIIYSFNESNKLANIEADSYLRLCDEYPKNSFIITNIEDKSGDSLGATTDLNTSTNKSLLHRLPFSTLLRLFVLIYELKFIYGDINSKLTILFE</sequence>
<organism evidence="1 2">
    <name type="scientific">Thelohanellus kitauei</name>
    <name type="common">Myxosporean</name>
    <dbReference type="NCBI Taxonomy" id="669202"/>
    <lineage>
        <taxon>Eukaryota</taxon>
        <taxon>Metazoa</taxon>
        <taxon>Cnidaria</taxon>
        <taxon>Myxozoa</taxon>
        <taxon>Myxosporea</taxon>
        <taxon>Bivalvulida</taxon>
        <taxon>Platysporina</taxon>
        <taxon>Myxobolidae</taxon>
        <taxon>Thelohanellus</taxon>
    </lineage>
</organism>
<name>A0A0C2N7F4_THEKT</name>
<comment type="caution">
    <text evidence="1">The sequence shown here is derived from an EMBL/GenBank/DDBJ whole genome shotgun (WGS) entry which is preliminary data.</text>
</comment>
<reference evidence="1 2" key="1">
    <citation type="journal article" date="2014" name="Genome Biol. Evol.">
        <title>The genome of the myxosporean Thelohanellus kitauei shows adaptations to nutrient acquisition within its fish host.</title>
        <authorList>
            <person name="Yang Y."/>
            <person name="Xiong J."/>
            <person name="Zhou Z."/>
            <person name="Huo F."/>
            <person name="Miao W."/>
            <person name="Ran C."/>
            <person name="Liu Y."/>
            <person name="Zhang J."/>
            <person name="Feng J."/>
            <person name="Wang M."/>
            <person name="Wang M."/>
            <person name="Wang L."/>
            <person name="Yao B."/>
        </authorList>
    </citation>
    <scope>NUCLEOTIDE SEQUENCE [LARGE SCALE GENOMIC DNA]</scope>
    <source>
        <strain evidence="1">Wuqing</strain>
    </source>
</reference>
<protein>
    <submittedName>
        <fullName evidence="1">Uncharacterized protein</fullName>
    </submittedName>
</protein>
<dbReference type="EMBL" id="JWZT01002265">
    <property type="protein sequence ID" value="KII69857.1"/>
    <property type="molecule type" value="Genomic_DNA"/>
</dbReference>
<accession>A0A0C2N7F4</accession>
<evidence type="ECO:0000313" key="2">
    <source>
        <dbReference type="Proteomes" id="UP000031668"/>
    </source>
</evidence>
<dbReference type="Proteomes" id="UP000031668">
    <property type="component" value="Unassembled WGS sequence"/>
</dbReference>
<dbReference type="AlphaFoldDB" id="A0A0C2N7F4"/>
<gene>
    <name evidence="1" type="ORF">RF11_02786</name>
</gene>
<evidence type="ECO:0000313" key="1">
    <source>
        <dbReference type="EMBL" id="KII69857.1"/>
    </source>
</evidence>